<evidence type="ECO:0000313" key="8">
    <source>
        <dbReference type="Proteomes" id="UP001501468"/>
    </source>
</evidence>
<protein>
    <recommendedName>
        <fullName evidence="9">Ceramidase</fullName>
    </recommendedName>
</protein>
<comment type="caution">
    <text evidence="7">The sequence shown here is derived from an EMBL/GenBank/DDBJ whole genome shotgun (WGS) entry which is preliminary data.</text>
</comment>
<dbReference type="Pfam" id="PF05875">
    <property type="entry name" value="Ceramidase"/>
    <property type="match status" value="1"/>
</dbReference>
<feature type="transmembrane region" description="Helical" evidence="6">
    <location>
        <begin position="163"/>
        <end position="180"/>
    </location>
</feature>
<dbReference type="PANTHER" id="PTHR46187:SF3">
    <property type="entry name" value="ALKALINE CERAMIDASE 3"/>
    <property type="match status" value="1"/>
</dbReference>
<evidence type="ECO:0000256" key="2">
    <source>
        <dbReference type="ARBA" id="ARBA00022692"/>
    </source>
</evidence>
<keyword evidence="4 6" id="KW-1133">Transmembrane helix</keyword>
<evidence type="ECO:0000256" key="5">
    <source>
        <dbReference type="ARBA" id="ARBA00023136"/>
    </source>
</evidence>
<sequence>MPADGATCLTTRCFCELVRAEGIAQPANAWSSLAFVVAGVAALVLLRPATRPERVLLPLLAVALAAVGVGSFAFHATLTLWGQFVDVLPMYAVGCVLLAGALVRLGWVAPRPAAVGGVALLMALGVLLWLWPESRRVLFAAVLLPGIVLELVLARRGTAAARWLHLGLGLLVTAYLLWVLDQTGLLCDPSSPLQGHAAWHVLGAAAAWCLANHWATTGGTPHGATRRLGP</sequence>
<evidence type="ECO:0000313" key="7">
    <source>
        <dbReference type="EMBL" id="GAA3692969.1"/>
    </source>
</evidence>
<keyword evidence="2 6" id="KW-0812">Transmembrane</keyword>
<evidence type="ECO:0000256" key="3">
    <source>
        <dbReference type="ARBA" id="ARBA00022801"/>
    </source>
</evidence>
<name>A0ABP7CQ76_9MICO</name>
<feature type="transmembrane region" description="Helical" evidence="6">
    <location>
        <begin position="88"/>
        <end position="107"/>
    </location>
</feature>
<reference evidence="8" key="1">
    <citation type="journal article" date="2019" name="Int. J. Syst. Evol. Microbiol.">
        <title>The Global Catalogue of Microorganisms (GCM) 10K type strain sequencing project: providing services to taxonomists for standard genome sequencing and annotation.</title>
        <authorList>
            <consortium name="The Broad Institute Genomics Platform"/>
            <consortium name="The Broad Institute Genome Sequencing Center for Infectious Disease"/>
            <person name="Wu L."/>
            <person name="Ma J."/>
        </authorList>
    </citation>
    <scope>NUCLEOTIDE SEQUENCE [LARGE SCALE GENOMIC DNA]</scope>
    <source>
        <strain evidence="8">JCM 17125</strain>
    </source>
</reference>
<evidence type="ECO:0000256" key="6">
    <source>
        <dbReference type="SAM" id="Phobius"/>
    </source>
</evidence>
<gene>
    <name evidence="7" type="ORF">GCM10022399_06650</name>
</gene>
<dbReference type="PANTHER" id="PTHR46187">
    <property type="entry name" value="ALKALINE CERAMIDASE 3"/>
    <property type="match status" value="1"/>
</dbReference>
<dbReference type="RefSeq" id="WP_344941459.1">
    <property type="nucleotide sequence ID" value="NZ_BAABDC010000001.1"/>
</dbReference>
<feature type="transmembrane region" description="Helical" evidence="6">
    <location>
        <begin position="137"/>
        <end position="154"/>
    </location>
</feature>
<evidence type="ECO:0000256" key="4">
    <source>
        <dbReference type="ARBA" id="ARBA00022989"/>
    </source>
</evidence>
<evidence type="ECO:0008006" key="9">
    <source>
        <dbReference type="Google" id="ProtNLM"/>
    </source>
</evidence>
<comment type="subcellular location">
    <subcellularLocation>
        <location evidence="1">Membrane</location>
        <topology evidence="1">Multi-pass membrane protein</topology>
    </subcellularLocation>
</comment>
<keyword evidence="3" id="KW-0378">Hydrolase</keyword>
<evidence type="ECO:0000256" key="1">
    <source>
        <dbReference type="ARBA" id="ARBA00004141"/>
    </source>
</evidence>
<feature type="transmembrane region" description="Helical" evidence="6">
    <location>
        <begin position="114"/>
        <end position="131"/>
    </location>
</feature>
<keyword evidence="8" id="KW-1185">Reference proteome</keyword>
<feature type="transmembrane region" description="Helical" evidence="6">
    <location>
        <begin position="27"/>
        <end position="46"/>
    </location>
</feature>
<accession>A0ABP7CQ76</accession>
<proteinExistence type="predicted"/>
<organism evidence="7 8">
    <name type="scientific">Terrabacter ginsenosidimutans</name>
    <dbReference type="NCBI Taxonomy" id="490575"/>
    <lineage>
        <taxon>Bacteria</taxon>
        <taxon>Bacillati</taxon>
        <taxon>Actinomycetota</taxon>
        <taxon>Actinomycetes</taxon>
        <taxon>Micrococcales</taxon>
        <taxon>Intrasporangiaceae</taxon>
        <taxon>Terrabacter</taxon>
    </lineage>
</organism>
<feature type="transmembrane region" description="Helical" evidence="6">
    <location>
        <begin position="55"/>
        <end position="76"/>
    </location>
</feature>
<dbReference type="Proteomes" id="UP001501468">
    <property type="component" value="Unassembled WGS sequence"/>
</dbReference>
<dbReference type="InterPro" id="IPR008901">
    <property type="entry name" value="ACER"/>
</dbReference>
<dbReference type="EMBL" id="BAABDC010000001">
    <property type="protein sequence ID" value="GAA3692969.1"/>
    <property type="molecule type" value="Genomic_DNA"/>
</dbReference>
<keyword evidence="5 6" id="KW-0472">Membrane</keyword>